<feature type="region of interest" description="Disordered" evidence="1">
    <location>
        <begin position="66"/>
        <end position="86"/>
    </location>
</feature>
<feature type="region of interest" description="Disordered" evidence="1">
    <location>
        <begin position="1189"/>
        <end position="1214"/>
    </location>
</feature>
<feature type="region of interest" description="Disordered" evidence="1">
    <location>
        <begin position="226"/>
        <end position="264"/>
    </location>
</feature>
<evidence type="ECO:0000256" key="1">
    <source>
        <dbReference type="SAM" id="MobiDB-lite"/>
    </source>
</evidence>
<evidence type="ECO:0000313" key="2">
    <source>
        <dbReference type="EMBL" id="PFH35677.1"/>
    </source>
</evidence>
<dbReference type="Proteomes" id="UP000224006">
    <property type="component" value="Chromosome IV"/>
</dbReference>
<feature type="region of interest" description="Disordered" evidence="1">
    <location>
        <begin position="425"/>
        <end position="452"/>
    </location>
</feature>
<keyword evidence="3" id="KW-1185">Reference proteome</keyword>
<name>A0A2A9MJA2_BESBE</name>
<protein>
    <submittedName>
        <fullName evidence="2">Uncharacterized protein</fullName>
    </submittedName>
</protein>
<dbReference type="KEGG" id="bbes:BESB_053280"/>
<feature type="region of interest" description="Disordered" evidence="1">
    <location>
        <begin position="608"/>
        <end position="636"/>
    </location>
</feature>
<accession>A0A2A9MJA2</accession>
<proteinExistence type="predicted"/>
<dbReference type="VEuPathDB" id="ToxoDB:BESB_053280"/>
<sequence length="1790" mass="191961">MAPPRFFYSDRLLGRRVDRDAVASSSFLSLLPSSSASPLSGVYSPSLPASFPSRLLLRAAETSRRSRREVGSLSSPSFPAAAQGRPVSLEGLRRDAYASPLGRADAKQAAAAMPAFRFPSFLVSSPSPLLTWTNGNARMARIPAYAFPCLPSTSASLSRRARRGEACLGFLRASSSVSCPASALGSSRFSSFRAFSSSAMTASPASPSASASPLFLEKFLGENERSGASAFSTPPRVQAPPLSLAARPSASAGGSSSPLSSSASPPPGAASAAYSSASAASSFASESSRAPASVDQPRPLFFAYGASKEVQLRAVLPLLESSTDPLFVTSLLLSLHALLHVWPLVLASPELRACSLVFPLLPASPPASSAPSAPLYASFLAQFGVREAHVEGLLAAAGASALDLLLLLSLLPHVSLAQQPPARYQPTFLAPNGEPATAGADAARETDAQEEAPQLMRVSLRDALPLLLAAFHPQRPGVDRDLTSRLVSHFTQASLLLLPPLPPRAPASSASSAGEVATGEDAARVASRRSLAQPPPPRAASSPVVSPSIAPELALWHQHTVLSLTPQTLRFIPQLPVRLAAALHAARVRLPLLPSPLPLPALAPPPVASAGGLAPAGSPATPGLPPAAGKARAPRAWSFGKPREEDELSAAGVAQWEVVDQVGAVVLLNQLDVVEDLIWKINWSRLSVSATCRFFREVFDSRHLVLSGLAMQKAFASLSSRFGMLQLPDIANLLHGIQSLQRVTPQEQREIVCSSAACLSLMWPHAHRFLPLFSLDELTFACEVFAHEVFIAAVAASGAHRMKTLSFRRLAVECRRQECYAAFFAQEGEAWKQLLDALVARRESWSLQSWIRFLKMLDPLVSLHQLRNEALCAPFSRTLAPPSPLVARVHQLLCVGFGAPEFVDRLVSPLPQAGKQTRDAIAEENLAVLRRHLATLSLHEIIDFLVGFRTYGYVNRPLQRVALTEAVRRVEEDNWSLTPEDLCRLIVASEDLVLGNPIRRVIDQQLRQLSLDTEDLAALMALVVALERQPALGVAALFDLRKHIDSRVAGLTAAVGEGDVAYAVSAESPMTTSMSSAAPKLPLSLLPLLFVYLFSRPSSLTASSSLLPRGSGAAASFAVASSPSSSTFLSPLSSFLRTLIPELLSPFLSALDLAMLLAPLCTTEAPLSCYASHFPTTAALPPFVRFRHEASSGGSRPPVEHALGGGGEGAGEEASAAQQSAAACGFAASSLSVSEAANARFSGNVALVRRLCRAARDAVPYTPLALLRVATGHAILHAHANHMLVVARATHKPSPEAANDEQDLARLNANHANKVIKGVLGNAKAAGADPPAGAGDGIAADLALGHLPTLLRMLRLLEMDSDTGHLQRLLNVLLVADLSLLTPHRLLDLMEAFVAARTRLGPVLQRLLSWFGDHLLRTAPPSACLLDSLLAEIALCAATLDFAHPAFQRAAVERLRMLQIAMQASPAASEVEASGGAYASEPSFSRPQGLDEGEHNALQYEIAPAEALRIQIRILLGLAPVTPMTKNLADHFRFCVRRVAERVEVARQRKEEISVRDEDLTGLYEFYLCLLLRGPSHLHLQETDPEDKEMINFLLQDLPRLKWLERERARTASFRLTEESRQISAALRRRGLESMKPVITGICFCHFASVSAPREGAARGPTGVAVLCVPEEETLASWTVDEGCADDALLDRGDGGRLVTRSEDTDENLSAKREAELAGRSTEHIARERWEDRLAAWNANPLLPFGESRKRIAHLKKAGWVVLPLFLTQWRQLRSDYERDEFLRCLINLS</sequence>
<comment type="caution">
    <text evidence="2">The sequence shown here is derived from an EMBL/GenBank/DDBJ whole genome shotgun (WGS) entry which is preliminary data.</text>
</comment>
<feature type="compositionally biased region" description="Low complexity" evidence="1">
    <location>
        <begin position="239"/>
        <end position="264"/>
    </location>
</feature>
<dbReference type="OrthoDB" id="333349at2759"/>
<dbReference type="RefSeq" id="XP_029219686.1">
    <property type="nucleotide sequence ID" value="XM_029363763.1"/>
</dbReference>
<dbReference type="EMBL" id="NWUJ01000004">
    <property type="protein sequence ID" value="PFH35677.1"/>
    <property type="molecule type" value="Genomic_DNA"/>
</dbReference>
<organism evidence="2 3">
    <name type="scientific">Besnoitia besnoiti</name>
    <name type="common">Apicomplexan protozoan</name>
    <dbReference type="NCBI Taxonomy" id="94643"/>
    <lineage>
        <taxon>Eukaryota</taxon>
        <taxon>Sar</taxon>
        <taxon>Alveolata</taxon>
        <taxon>Apicomplexa</taxon>
        <taxon>Conoidasida</taxon>
        <taxon>Coccidia</taxon>
        <taxon>Eucoccidiorida</taxon>
        <taxon>Eimeriorina</taxon>
        <taxon>Sarcocystidae</taxon>
        <taxon>Besnoitia</taxon>
    </lineage>
</organism>
<dbReference type="GeneID" id="40310257"/>
<gene>
    <name evidence="2" type="ORF">BESB_053280</name>
</gene>
<evidence type="ECO:0000313" key="3">
    <source>
        <dbReference type="Proteomes" id="UP000224006"/>
    </source>
</evidence>
<feature type="region of interest" description="Disordered" evidence="1">
    <location>
        <begin position="504"/>
        <end position="545"/>
    </location>
</feature>
<reference evidence="2 3" key="1">
    <citation type="submission" date="2017-09" db="EMBL/GenBank/DDBJ databases">
        <title>Genome sequencing of Besnoitia besnoiti strain Bb-Ger1.</title>
        <authorList>
            <person name="Schares G."/>
            <person name="Venepally P."/>
            <person name="Lorenzi H.A."/>
        </authorList>
    </citation>
    <scope>NUCLEOTIDE SEQUENCE [LARGE SCALE GENOMIC DNA]</scope>
    <source>
        <strain evidence="2 3">Bb-Ger1</strain>
    </source>
</reference>